<feature type="transmembrane region" description="Helical" evidence="1">
    <location>
        <begin position="174"/>
        <end position="197"/>
    </location>
</feature>
<proteinExistence type="predicted"/>
<accession>A0A9P6CAZ4</accession>
<comment type="caution">
    <text evidence="2">The sequence shown here is derived from an EMBL/GenBank/DDBJ whole genome shotgun (WGS) entry which is preliminary data.</text>
</comment>
<dbReference type="Proteomes" id="UP000807353">
    <property type="component" value="Unassembled WGS sequence"/>
</dbReference>
<sequence>MAESSDLFPSELPNPFTPMAFLPPELAYEKAMTTYISIGMLGVLSWDILVHLGADYELLKRHRVGVPTLAYYLSRWSSLLYSILSVMFETAQVENCRTFSKVTCASYHPAVSATALLFFFRVRALYNGNRYITAIFLIMWLAIVGSSVIVLASVTGVHIGNTKYCTFKGFRPTSSISTIIIGVFDTCIFVATTWRLLWKASPADNIDGPGKFRLFGKYLPRFSRALLQDGQNYYMIAVVCNLLVLIMTYTPGIPVAFRSLFLVPSVGLTNIVACRVFRNIKLGYYDINPTDILSKISFGPVGHTISIPIERHVQSIVHSISADVFSASTISEADAISNTNSREKLPQLIKEVSAV</sequence>
<keyword evidence="1" id="KW-1133">Transmembrane helix</keyword>
<feature type="transmembrane region" description="Helical" evidence="1">
    <location>
        <begin position="32"/>
        <end position="52"/>
    </location>
</feature>
<evidence type="ECO:0000256" key="1">
    <source>
        <dbReference type="SAM" id="Phobius"/>
    </source>
</evidence>
<keyword evidence="3" id="KW-1185">Reference proteome</keyword>
<feature type="transmembrane region" description="Helical" evidence="1">
    <location>
        <begin position="233"/>
        <end position="250"/>
    </location>
</feature>
<evidence type="ECO:0000313" key="2">
    <source>
        <dbReference type="EMBL" id="KAF9455545.1"/>
    </source>
</evidence>
<keyword evidence="1" id="KW-0472">Membrane</keyword>
<protein>
    <submittedName>
        <fullName evidence="2">Uncharacterized protein</fullName>
    </submittedName>
</protein>
<dbReference type="EMBL" id="MU150622">
    <property type="protein sequence ID" value="KAF9455545.1"/>
    <property type="molecule type" value="Genomic_DNA"/>
</dbReference>
<keyword evidence="1" id="KW-0812">Transmembrane</keyword>
<dbReference type="AlphaFoldDB" id="A0A9P6CAZ4"/>
<gene>
    <name evidence="2" type="ORF">BDZ94DRAFT_1277941</name>
</gene>
<reference evidence="2" key="1">
    <citation type="submission" date="2020-11" db="EMBL/GenBank/DDBJ databases">
        <authorList>
            <consortium name="DOE Joint Genome Institute"/>
            <person name="Ahrendt S."/>
            <person name="Riley R."/>
            <person name="Andreopoulos W."/>
            <person name="Labutti K."/>
            <person name="Pangilinan J."/>
            <person name="Ruiz-Duenas F.J."/>
            <person name="Barrasa J.M."/>
            <person name="Sanchez-Garcia M."/>
            <person name="Camarero S."/>
            <person name="Miyauchi S."/>
            <person name="Serrano A."/>
            <person name="Linde D."/>
            <person name="Babiker R."/>
            <person name="Drula E."/>
            <person name="Ayuso-Fernandez I."/>
            <person name="Pacheco R."/>
            <person name="Padilla G."/>
            <person name="Ferreira P."/>
            <person name="Barriuso J."/>
            <person name="Kellner H."/>
            <person name="Castanera R."/>
            <person name="Alfaro M."/>
            <person name="Ramirez L."/>
            <person name="Pisabarro A.G."/>
            <person name="Kuo A."/>
            <person name="Tritt A."/>
            <person name="Lipzen A."/>
            <person name="He G."/>
            <person name="Yan M."/>
            <person name="Ng V."/>
            <person name="Cullen D."/>
            <person name="Martin F."/>
            <person name="Rosso M.-N."/>
            <person name="Henrissat B."/>
            <person name="Hibbett D."/>
            <person name="Martinez A.T."/>
            <person name="Grigoriev I.V."/>
        </authorList>
    </citation>
    <scope>NUCLEOTIDE SEQUENCE</scope>
    <source>
        <strain evidence="2">CBS 247.69</strain>
    </source>
</reference>
<organism evidence="2 3">
    <name type="scientific">Collybia nuda</name>
    <dbReference type="NCBI Taxonomy" id="64659"/>
    <lineage>
        <taxon>Eukaryota</taxon>
        <taxon>Fungi</taxon>
        <taxon>Dikarya</taxon>
        <taxon>Basidiomycota</taxon>
        <taxon>Agaricomycotina</taxon>
        <taxon>Agaricomycetes</taxon>
        <taxon>Agaricomycetidae</taxon>
        <taxon>Agaricales</taxon>
        <taxon>Tricholomatineae</taxon>
        <taxon>Clitocybaceae</taxon>
        <taxon>Collybia</taxon>
    </lineage>
</organism>
<dbReference type="OrthoDB" id="3038990at2759"/>
<name>A0A9P6CAZ4_9AGAR</name>
<evidence type="ECO:0000313" key="3">
    <source>
        <dbReference type="Proteomes" id="UP000807353"/>
    </source>
</evidence>
<feature type="transmembrane region" description="Helical" evidence="1">
    <location>
        <begin position="132"/>
        <end position="154"/>
    </location>
</feature>